<comment type="pathway">
    <text evidence="4">Quinol/quinone metabolism; menaquinone biosynthesis.</text>
</comment>
<keyword evidence="4" id="KW-0474">Menaquinone biosynthesis</keyword>
<dbReference type="PANTHER" id="PTHR42839">
    <property type="entry name" value="ISOCHORISMATE SYNTHASE ENTC"/>
    <property type="match status" value="1"/>
</dbReference>
<dbReference type="InterPro" id="IPR034681">
    <property type="entry name" value="MenF"/>
</dbReference>
<gene>
    <name evidence="4" type="primary">menF</name>
    <name evidence="6" type="ORF">KCX74_00720</name>
</gene>
<dbReference type="GO" id="GO:0008909">
    <property type="term" value="F:isochorismate synthase activity"/>
    <property type="evidence" value="ECO:0007669"/>
    <property type="project" value="UniProtKB-UniRule"/>
</dbReference>
<accession>A0A941DSH3</accession>
<dbReference type="Pfam" id="PF00425">
    <property type="entry name" value="Chorismate_bind"/>
    <property type="match status" value="1"/>
</dbReference>
<evidence type="ECO:0000313" key="7">
    <source>
        <dbReference type="Proteomes" id="UP000675284"/>
    </source>
</evidence>
<organism evidence="6 7">
    <name type="scientific">Virgibacillus salarius</name>
    <dbReference type="NCBI Taxonomy" id="447199"/>
    <lineage>
        <taxon>Bacteria</taxon>
        <taxon>Bacillati</taxon>
        <taxon>Bacillota</taxon>
        <taxon>Bacilli</taxon>
        <taxon>Bacillales</taxon>
        <taxon>Bacillaceae</taxon>
        <taxon>Virgibacillus</taxon>
    </lineage>
</organism>
<feature type="active site" description="Proton acceptor" evidence="4">
    <location>
        <position position="218"/>
    </location>
</feature>
<dbReference type="InterPro" id="IPR015890">
    <property type="entry name" value="Chorismate_C"/>
</dbReference>
<dbReference type="GO" id="GO:0009697">
    <property type="term" value="P:salicylic acid biosynthetic process"/>
    <property type="evidence" value="ECO:0007669"/>
    <property type="project" value="TreeGrafter"/>
</dbReference>
<dbReference type="RefSeq" id="WP_026681513.1">
    <property type="nucleotide sequence ID" value="NZ_BAAACY010000078.1"/>
</dbReference>
<evidence type="ECO:0000256" key="1">
    <source>
        <dbReference type="ARBA" id="ARBA00000799"/>
    </source>
</evidence>
<keyword evidence="4" id="KW-0479">Metal-binding</keyword>
<evidence type="ECO:0000259" key="5">
    <source>
        <dbReference type="Pfam" id="PF00425"/>
    </source>
</evidence>
<protein>
    <recommendedName>
        <fullName evidence="4">Isochorismate synthase MenF</fullName>
        <ecNumber evidence="4">5.4.4.2</ecNumber>
    </recommendedName>
    <alternativeName>
        <fullName evidence="4">Isochorismate mutase</fullName>
    </alternativeName>
</protein>
<dbReference type="GO" id="GO:0009234">
    <property type="term" value="P:menaquinone biosynthetic process"/>
    <property type="evidence" value="ECO:0007669"/>
    <property type="project" value="UniProtKB-UniRule"/>
</dbReference>
<dbReference type="EMBL" id="JAGSOT010000001">
    <property type="protein sequence ID" value="MBR7794561.1"/>
    <property type="molecule type" value="Genomic_DNA"/>
</dbReference>
<dbReference type="PANTHER" id="PTHR42839:SF1">
    <property type="entry name" value="ISOCHORISMATE SYNTHASE MENF"/>
    <property type="match status" value="1"/>
</dbReference>
<proteinExistence type="inferred from homology"/>
<dbReference type="Gene3D" id="3.60.120.10">
    <property type="entry name" value="Anthranilate synthase"/>
    <property type="match status" value="1"/>
</dbReference>
<dbReference type="InterPro" id="IPR004561">
    <property type="entry name" value="IsoChor_synthase"/>
</dbReference>
<dbReference type="Proteomes" id="UP000675284">
    <property type="component" value="Unassembled WGS sequence"/>
</dbReference>
<keyword evidence="4" id="KW-0460">Magnesium</keyword>
<comment type="cofactor">
    <cofactor evidence="4">
        <name>Mg(2+)</name>
        <dbReference type="ChEBI" id="CHEBI:18420"/>
    </cofactor>
</comment>
<dbReference type="AlphaFoldDB" id="A0A941DSH3"/>
<name>A0A941DSH3_9BACI</name>
<keyword evidence="3 4" id="KW-0413">Isomerase</keyword>
<sequence length="462" mass="52448">MIEVQDKQLEEILEDAISSLSINKVQLCSITKKIQPKNPVCFFEAARQIEKDRVFWTSTNDAFSIAGVGNAYDISANENRFQHMELKWKQVIDQAIIHNSFDVPGTGLVSLGGMDFDPKKDRTELWGDFPAIQFTVPEYMLTKYKENYYFTINVLAKKTDHPIQLANQLRDTERFLLTPIKAEKEKLRMLTTKVIAPEEWKKTVKKATEEIRHTSIDKIVLAREMRVKLNKNANIATILDQLLATQSNSFVFAFERNNNCFIGATPERLVKIENKQLLSTCLAGTAPRGKSETEDRQISNQLFHDEKNREEHDFVVQMIKKGLNKYCVNVHVPEEPTVYPLKNLQHLYTPVTGKLKAGYSIFDIVEQLHPTPALGGVPRNDAITFIRDYELLDRGWYGAPVGWLDSNDNGEFAVAIRSALIQNDEASLFAGCGVVKDSIPEAEFEETRIKFTPMLSVLGGES</sequence>
<feature type="domain" description="Chorismate-utilising enzyme C-terminal" evidence="5">
    <location>
        <begin position="197"/>
        <end position="450"/>
    </location>
</feature>
<evidence type="ECO:0000256" key="3">
    <source>
        <dbReference type="ARBA" id="ARBA00023235"/>
    </source>
</evidence>
<dbReference type="NCBIfam" id="TIGR00543">
    <property type="entry name" value="isochor_syn"/>
    <property type="match status" value="1"/>
</dbReference>
<comment type="similarity">
    <text evidence="2 4">Belongs to the isochorismate synthase family.</text>
</comment>
<evidence type="ECO:0000256" key="2">
    <source>
        <dbReference type="ARBA" id="ARBA00005297"/>
    </source>
</evidence>
<comment type="caution">
    <text evidence="6">The sequence shown here is derived from an EMBL/GenBank/DDBJ whole genome shotgun (WGS) entry which is preliminary data.</text>
</comment>
<feature type="binding site" evidence="4">
    <location>
        <position position="446"/>
    </location>
    <ligand>
        <name>Mg(2+)</name>
        <dbReference type="ChEBI" id="CHEBI:18420"/>
    </ligand>
</feature>
<feature type="active site" description="Proton donor" evidence="4">
    <location>
        <position position="267"/>
    </location>
</feature>
<keyword evidence="7" id="KW-1185">Reference proteome</keyword>
<dbReference type="InterPro" id="IPR005801">
    <property type="entry name" value="ADC_synthase"/>
</dbReference>
<dbReference type="HAMAP" id="MF_01935">
    <property type="entry name" value="MenF"/>
    <property type="match status" value="1"/>
</dbReference>
<comment type="function">
    <text evidence="4">Catalyzes the conversion of chorismate to isochorismate.</text>
</comment>
<dbReference type="SUPFAM" id="SSF56322">
    <property type="entry name" value="ADC synthase"/>
    <property type="match status" value="1"/>
</dbReference>
<feature type="binding site" evidence="4">
    <location>
        <position position="311"/>
    </location>
    <ligand>
        <name>Mg(2+)</name>
        <dbReference type="ChEBI" id="CHEBI:18420"/>
    </ligand>
</feature>
<dbReference type="GO" id="GO:0000287">
    <property type="term" value="F:magnesium ion binding"/>
    <property type="evidence" value="ECO:0007669"/>
    <property type="project" value="UniProtKB-UniRule"/>
</dbReference>
<evidence type="ECO:0000256" key="4">
    <source>
        <dbReference type="HAMAP-Rule" id="MF_01935"/>
    </source>
</evidence>
<reference evidence="6" key="1">
    <citation type="submission" date="2021-04" db="EMBL/GenBank/DDBJ databases">
        <title>Isolation and polyphasic classification of algal microorganism.</title>
        <authorList>
            <person name="Wang S."/>
        </authorList>
    </citation>
    <scope>NUCLEOTIDE SEQUENCE</scope>
    <source>
        <strain evidence="6">720a</strain>
    </source>
</reference>
<comment type="pathway">
    <text evidence="4">Quinol/quinone metabolism; 1,4-dihydroxy-2-naphthoate biosynthesis; 1,4-dihydroxy-2-naphthoate from chorismate: step 1/7.</text>
</comment>
<comment type="catalytic activity">
    <reaction evidence="1 4">
        <text>chorismate = isochorismate</text>
        <dbReference type="Rhea" id="RHEA:18985"/>
        <dbReference type="ChEBI" id="CHEBI:29748"/>
        <dbReference type="ChEBI" id="CHEBI:29780"/>
        <dbReference type="EC" id="5.4.4.2"/>
    </reaction>
</comment>
<evidence type="ECO:0000313" key="6">
    <source>
        <dbReference type="EMBL" id="MBR7794561.1"/>
    </source>
</evidence>
<dbReference type="EC" id="5.4.4.2" evidence="4"/>